<keyword evidence="1" id="KW-0812">Transmembrane</keyword>
<accession>A0A835I416</accession>
<evidence type="ECO:0000313" key="2">
    <source>
        <dbReference type="EMBL" id="KAF9612230.1"/>
    </source>
</evidence>
<sequence>MDASTSFAFHNVLTDMLWHFGQVNDPPVRNSQEAFMMEMRAARMAVNRSLLALLGSSILVNLGFGDLNRIDITLLMIAKGLLHS</sequence>
<dbReference type="AlphaFoldDB" id="A0A835I416"/>
<evidence type="ECO:0000313" key="3">
    <source>
        <dbReference type="Proteomes" id="UP000631114"/>
    </source>
</evidence>
<organism evidence="2 3">
    <name type="scientific">Coptis chinensis</name>
    <dbReference type="NCBI Taxonomy" id="261450"/>
    <lineage>
        <taxon>Eukaryota</taxon>
        <taxon>Viridiplantae</taxon>
        <taxon>Streptophyta</taxon>
        <taxon>Embryophyta</taxon>
        <taxon>Tracheophyta</taxon>
        <taxon>Spermatophyta</taxon>
        <taxon>Magnoliopsida</taxon>
        <taxon>Ranunculales</taxon>
        <taxon>Ranunculaceae</taxon>
        <taxon>Coptidoideae</taxon>
        <taxon>Coptis</taxon>
    </lineage>
</organism>
<comment type="caution">
    <text evidence="2">The sequence shown here is derived from an EMBL/GenBank/DDBJ whole genome shotgun (WGS) entry which is preliminary data.</text>
</comment>
<gene>
    <name evidence="2" type="ORF">IFM89_038652</name>
</gene>
<reference evidence="2 3" key="1">
    <citation type="submission" date="2020-10" db="EMBL/GenBank/DDBJ databases">
        <title>The Coptis chinensis genome and diversification of protoberbering-type alkaloids.</title>
        <authorList>
            <person name="Wang B."/>
            <person name="Shu S."/>
            <person name="Song C."/>
            <person name="Liu Y."/>
        </authorList>
    </citation>
    <scope>NUCLEOTIDE SEQUENCE [LARGE SCALE GENOMIC DNA]</scope>
    <source>
        <strain evidence="2">HL-2020</strain>
        <tissue evidence="2">Leaf</tissue>
    </source>
</reference>
<keyword evidence="3" id="KW-1185">Reference proteome</keyword>
<protein>
    <submittedName>
        <fullName evidence="2">Uncharacterized protein</fullName>
    </submittedName>
</protein>
<evidence type="ECO:0000256" key="1">
    <source>
        <dbReference type="SAM" id="Phobius"/>
    </source>
</evidence>
<dbReference type="Proteomes" id="UP000631114">
    <property type="component" value="Unassembled WGS sequence"/>
</dbReference>
<dbReference type="EMBL" id="JADFTS010000004">
    <property type="protein sequence ID" value="KAF9612230.1"/>
    <property type="molecule type" value="Genomic_DNA"/>
</dbReference>
<feature type="transmembrane region" description="Helical" evidence="1">
    <location>
        <begin position="45"/>
        <end position="64"/>
    </location>
</feature>
<name>A0A835I416_9MAGN</name>
<proteinExistence type="predicted"/>
<keyword evidence="1" id="KW-1133">Transmembrane helix</keyword>
<keyword evidence="1" id="KW-0472">Membrane</keyword>